<evidence type="ECO:0000259" key="1">
    <source>
        <dbReference type="Pfam" id="PF00646"/>
    </source>
</evidence>
<dbReference type="Proteomes" id="UP001059041">
    <property type="component" value="Linkage Group LG1"/>
</dbReference>
<name>A0A9W7X5D9_TRIRA</name>
<sequence length="146" mass="16856">MMYALYIVMEGHFDFDEMPPEILWCILLTVVTEDGDGAFLRLSLTCKIFRGIVTKPSFRKQAHFIWLDSVINWRAFSKGHKEQYRVPYTLTHCLHCGEVFKDNPPGYVGDGKRGVLQGFYCTKDFLGYCSMDCFLNDGGEFQNEEV</sequence>
<organism evidence="3 4">
    <name type="scientific">Triplophysa rosa</name>
    <name type="common">Cave loach</name>
    <dbReference type="NCBI Taxonomy" id="992332"/>
    <lineage>
        <taxon>Eukaryota</taxon>
        <taxon>Metazoa</taxon>
        <taxon>Chordata</taxon>
        <taxon>Craniata</taxon>
        <taxon>Vertebrata</taxon>
        <taxon>Euteleostomi</taxon>
        <taxon>Actinopterygii</taxon>
        <taxon>Neopterygii</taxon>
        <taxon>Teleostei</taxon>
        <taxon>Ostariophysi</taxon>
        <taxon>Cypriniformes</taxon>
        <taxon>Nemacheilidae</taxon>
        <taxon>Triplophysa</taxon>
    </lineage>
</organism>
<feature type="domain" description="CxC7-like cysteine cluster associated with KDZ transposases" evidence="2">
    <location>
        <begin position="72"/>
        <end position="134"/>
    </location>
</feature>
<evidence type="ECO:0000313" key="4">
    <source>
        <dbReference type="Proteomes" id="UP001059041"/>
    </source>
</evidence>
<reference evidence="3" key="1">
    <citation type="submission" date="2021-02" db="EMBL/GenBank/DDBJ databases">
        <title>Comparative genomics reveals that relaxation of natural selection precedes convergent phenotypic evolution of cavefish.</title>
        <authorList>
            <person name="Peng Z."/>
        </authorList>
    </citation>
    <scope>NUCLEOTIDE SEQUENCE</scope>
    <source>
        <tissue evidence="3">Muscle</tissue>
    </source>
</reference>
<gene>
    <name evidence="3" type="ORF">IRJ41_006645</name>
</gene>
<dbReference type="SUPFAM" id="SSF81383">
    <property type="entry name" value="F-box domain"/>
    <property type="match status" value="1"/>
</dbReference>
<dbReference type="InterPro" id="IPR041300">
    <property type="entry name" value="CxC7"/>
</dbReference>
<feature type="domain" description="F-box" evidence="1">
    <location>
        <begin position="16"/>
        <end position="60"/>
    </location>
</feature>
<comment type="caution">
    <text evidence="3">The sequence shown here is derived from an EMBL/GenBank/DDBJ whole genome shotgun (WGS) entry which is preliminary data.</text>
</comment>
<dbReference type="EMBL" id="JAFHDT010000001">
    <property type="protein sequence ID" value="KAI7814029.1"/>
    <property type="molecule type" value="Genomic_DNA"/>
</dbReference>
<dbReference type="InterPro" id="IPR036047">
    <property type="entry name" value="F-box-like_dom_sf"/>
</dbReference>
<evidence type="ECO:0000313" key="3">
    <source>
        <dbReference type="EMBL" id="KAI7814029.1"/>
    </source>
</evidence>
<evidence type="ECO:0000259" key="2">
    <source>
        <dbReference type="Pfam" id="PF18866"/>
    </source>
</evidence>
<accession>A0A9W7X5D9</accession>
<keyword evidence="4" id="KW-1185">Reference proteome</keyword>
<dbReference type="AlphaFoldDB" id="A0A9W7X5D9"/>
<evidence type="ECO:0008006" key="5">
    <source>
        <dbReference type="Google" id="ProtNLM"/>
    </source>
</evidence>
<dbReference type="Pfam" id="PF18866">
    <property type="entry name" value="CxC7"/>
    <property type="match status" value="1"/>
</dbReference>
<protein>
    <recommendedName>
        <fullName evidence="5">F-box domain-containing protein</fullName>
    </recommendedName>
</protein>
<dbReference type="Pfam" id="PF00646">
    <property type="entry name" value="F-box"/>
    <property type="match status" value="1"/>
</dbReference>
<dbReference type="InterPro" id="IPR001810">
    <property type="entry name" value="F-box_dom"/>
</dbReference>
<proteinExistence type="predicted"/>